<organism evidence="2 3">
    <name type="scientific">Ficus carica</name>
    <name type="common">Common fig</name>
    <dbReference type="NCBI Taxonomy" id="3494"/>
    <lineage>
        <taxon>Eukaryota</taxon>
        <taxon>Viridiplantae</taxon>
        <taxon>Streptophyta</taxon>
        <taxon>Embryophyta</taxon>
        <taxon>Tracheophyta</taxon>
        <taxon>Spermatophyta</taxon>
        <taxon>Magnoliopsida</taxon>
        <taxon>eudicotyledons</taxon>
        <taxon>Gunneridae</taxon>
        <taxon>Pentapetalae</taxon>
        <taxon>rosids</taxon>
        <taxon>fabids</taxon>
        <taxon>Rosales</taxon>
        <taxon>Moraceae</taxon>
        <taxon>Ficeae</taxon>
        <taxon>Ficus</taxon>
    </lineage>
</organism>
<proteinExistence type="predicted"/>
<protein>
    <submittedName>
        <fullName evidence="2">Uncharacterized protein</fullName>
    </submittedName>
</protein>
<evidence type="ECO:0000313" key="2">
    <source>
        <dbReference type="EMBL" id="GMN47971.1"/>
    </source>
</evidence>
<dbReference type="EMBL" id="BTGU01000027">
    <property type="protein sequence ID" value="GMN47971.1"/>
    <property type="molecule type" value="Genomic_DNA"/>
</dbReference>
<sequence>MTTRSCTTIDRFASTSMGVNHPTMKKTRAVSCVWRRIWGEGGSSIGSVRGRGRGGEGREGRERETVSQSPASDPGGEGGIDDRRQRRTCGIKGGRGGESPPRGPPHWV</sequence>
<evidence type="ECO:0000256" key="1">
    <source>
        <dbReference type="SAM" id="MobiDB-lite"/>
    </source>
</evidence>
<evidence type="ECO:0000313" key="3">
    <source>
        <dbReference type="Proteomes" id="UP001187192"/>
    </source>
</evidence>
<comment type="caution">
    <text evidence="2">The sequence shown here is derived from an EMBL/GenBank/DDBJ whole genome shotgun (WGS) entry which is preliminary data.</text>
</comment>
<reference evidence="2" key="1">
    <citation type="submission" date="2023-07" db="EMBL/GenBank/DDBJ databases">
        <title>draft genome sequence of fig (Ficus carica).</title>
        <authorList>
            <person name="Takahashi T."/>
            <person name="Nishimura K."/>
        </authorList>
    </citation>
    <scope>NUCLEOTIDE SEQUENCE</scope>
</reference>
<keyword evidence="3" id="KW-1185">Reference proteome</keyword>
<accession>A0AA88AQ97</accession>
<name>A0AA88AQ97_FICCA</name>
<gene>
    <name evidence="2" type="ORF">TIFTF001_017141</name>
</gene>
<feature type="region of interest" description="Disordered" evidence="1">
    <location>
        <begin position="40"/>
        <end position="108"/>
    </location>
</feature>
<dbReference type="Proteomes" id="UP001187192">
    <property type="component" value="Unassembled WGS sequence"/>
</dbReference>
<dbReference type="AlphaFoldDB" id="A0AA88AQ97"/>
<feature type="compositionally biased region" description="Basic and acidic residues" evidence="1">
    <location>
        <begin position="53"/>
        <end position="65"/>
    </location>
</feature>